<dbReference type="GO" id="GO:0016260">
    <property type="term" value="P:selenocysteine biosynthetic process"/>
    <property type="evidence" value="ECO:0007669"/>
    <property type="project" value="TreeGrafter"/>
</dbReference>
<dbReference type="OrthoDB" id="409395at2759"/>
<feature type="domain" description="PurM-like C-terminal" evidence="7">
    <location>
        <begin position="694"/>
        <end position="871"/>
    </location>
</feature>
<protein>
    <recommendedName>
        <fullName evidence="12">Selenide, water dikinase</fullName>
    </recommendedName>
</protein>
<organism evidence="9">
    <name type="scientific">Pelagomonas calceolata</name>
    <dbReference type="NCBI Taxonomy" id="35677"/>
    <lineage>
        <taxon>Eukaryota</taxon>
        <taxon>Sar</taxon>
        <taxon>Stramenopiles</taxon>
        <taxon>Ochrophyta</taxon>
        <taxon>Pelagophyceae</taxon>
        <taxon>Pelagomonadales</taxon>
        <taxon>Pelagomonadaceae</taxon>
        <taxon>Pelagomonas</taxon>
    </lineage>
</organism>
<dbReference type="PANTHER" id="PTHR10256">
    <property type="entry name" value="SELENIDE, WATER DIKINASE"/>
    <property type="match status" value="1"/>
</dbReference>
<feature type="domain" description="FAD/NAD(P)-binding" evidence="8">
    <location>
        <begin position="128"/>
        <end position="436"/>
    </location>
</feature>
<dbReference type="EMBL" id="CAKKNE010000001">
    <property type="protein sequence ID" value="CAH0366610.1"/>
    <property type="molecule type" value="Genomic_DNA"/>
</dbReference>
<keyword evidence="3" id="KW-0418">Kinase</keyword>
<dbReference type="SUPFAM" id="SSF55326">
    <property type="entry name" value="PurM N-terminal domain-like"/>
    <property type="match status" value="1"/>
</dbReference>
<sequence>MKRSQQQAAAIAATAGALALLAAKRRGISLQKWLRVQAEIAQIIAQNATKDGNWRWSRLRELLFLASLERARRLEVAEADAKAPNDKDAVYRLHPLTHVRTQRQLSSTGTKDMMALRMEADAKPVVTDLVLVGGGHAHVHVLRMLGMCPMPGVRLTLITRDVETPYSGMLPGHVAGVYSRREAHIDLNKLARVARARLIAGEVTHIDSDAQLLHLKDGRPPLPYDVCSINVGIAPSKPAAYVTPVKPIATFAQKWDALLSRLDDDASFRLVVVGGGAGGVELILAMVARVSAELRRRGRSLTCLSATLVARSSELLQGHAVGVRRLLTEAVRRKGIRVLLSHEALETSTDNGEKVLTCRHEGRTVSIPFDECAWCTQAAAPEFLSRSGLDCDERGFLRTNLKLQCLQNDIPQRVYAAGDCSTVDGHPRPKAGVFAVMAGMALYQNLVADLRGEEFVEHVPQTRLLALVGLGDGTCVASRGDLALEGEWLYRLKDWIDRKWMWQYTGGLPSLDEEEDVEDAIASRANALDVLRKTPMRCGGCGAKVGSNTLTRALSSLPDVPSSDRCVVEVGLDAPDDGAVVAYDDTRLVHTVDFFRSFIGDAYVFGQVAANHALSDCDAMGAKPASALALCVVPYGGERQTEDSLRQMMAGARKALDEAGCSLVGGHTCEGSELALGFAINGSIDEVLAKGNLQQGDALILTKPLGTGVVFAGDMRALADASDVAEALQGMCRSNAHAAATLRRFGCLACTDVTGFGLIGHLAELCRGSNGARVRIDLNDVPMLQGARRLASMGVVSSLHPENLRARRAVANHSEGIEAGAAYELLYDPQTAGGLLAAVPVDRAAACVAALRAGGDASAAVVGEVLSSNDSSAFPAAIEINL</sequence>
<dbReference type="SUPFAM" id="SSF56042">
    <property type="entry name" value="PurM C-terminal domain-like"/>
    <property type="match status" value="1"/>
</dbReference>
<evidence type="ECO:0000256" key="4">
    <source>
        <dbReference type="ARBA" id="ARBA00022840"/>
    </source>
</evidence>
<evidence type="ECO:0000259" key="8">
    <source>
        <dbReference type="Pfam" id="PF07992"/>
    </source>
</evidence>
<evidence type="ECO:0000256" key="2">
    <source>
        <dbReference type="ARBA" id="ARBA00022741"/>
    </source>
</evidence>
<dbReference type="Pfam" id="PF07992">
    <property type="entry name" value="Pyr_redox_2"/>
    <property type="match status" value="1"/>
</dbReference>
<name>A0A7S4A3G8_9STRA</name>
<keyword evidence="1" id="KW-0808">Transferase</keyword>
<keyword evidence="4" id="KW-0067">ATP-binding</keyword>
<dbReference type="Gene3D" id="3.50.50.100">
    <property type="match status" value="1"/>
</dbReference>
<dbReference type="InterPro" id="IPR036676">
    <property type="entry name" value="PurM-like_C_sf"/>
</dbReference>
<dbReference type="Pfam" id="PF02769">
    <property type="entry name" value="AIRS_C"/>
    <property type="match status" value="1"/>
</dbReference>
<dbReference type="InterPro" id="IPR004536">
    <property type="entry name" value="SPS/SelD"/>
</dbReference>
<evidence type="ECO:0000313" key="11">
    <source>
        <dbReference type="Proteomes" id="UP000789595"/>
    </source>
</evidence>
<dbReference type="InterPro" id="IPR036921">
    <property type="entry name" value="PurM-like_N_sf"/>
</dbReference>
<dbReference type="InterPro" id="IPR010918">
    <property type="entry name" value="PurM-like_C_dom"/>
</dbReference>
<dbReference type="PANTHER" id="PTHR10256:SF0">
    <property type="entry name" value="INACTIVE SELENIDE, WATER DIKINASE-LIKE PROTEIN-RELATED"/>
    <property type="match status" value="1"/>
</dbReference>
<proteinExistence type="predicted"/>
<dbReference type="Pfam" id="PF00586">
    <property type="entry name" value="AIRS"/>
    <property type="match status" value="1"/>
</dbReference>
<evidence type="ECO:0000259" key="6">
    <source>
        <dbReference type="Pfam" id="PF00586"/>
    </source>
</evidence>
<reference evidence="10" key="2">
    <citation type="submission" date="2021-11" db="EMBL/GenBank/DDBJ databases">
        <authorList>
            <consortium name="Genoscope - CEA"/>
            <person name="William W."/>
        </authorList>
    </citation>
    <scope>NUCLEOTIDE SEQUENCE</scope>
</reference>
<dbReference type="InterPro" id="IPR017584">
    <property type="entry name" value="Pyridine_nucleo_diS_OxRdtase_N"/>
</dbReference>
<evidence type="ECO:0000256" key="1">
    <source>
        <dbReference type="ARBA" id="ARBA00022679"/>
    </source>
</evidence>
<evidence type="ECO:0000259" key="7">
    <source>
        <dbReference type="Pfam" id="PF02769"/>
    </source>
</evidence>
<dbReference type="CDD" id="cd02195">
    <property type="entry name" value="SelD"/>
    <property type="match status" value="1"/>
</dbReference>
<dbReference type="InterPro" id="IPR023753">
    <property type="entry name" value="FAD/NAD-binding_dom"/>
</dbReference>
<dbReference type="EMBL" id="HBIW01020619">
    <property type="protein sequence ID" value="CAE0702295.1"/>
    <property type="molecule type" value="Transcribed_RNA"/>
</dbReference>
<evidence type="ECO:0000256" key="5">
    <source>
        <dbReference type="ARBA" id="ARBA00023266"/>
    </source>
</evidence>
<dbReference type="Gene3D" id="3.90.650.10">
    <property type="entry name" value="PurM-like C-terminal domain"/>
    <property type="match status" value="1"/>
</dbReference>
<evidence type="ECO:0008006" key="12">
    <source>
        <dbReference type="Google" id="ProtNLM"/>
    </source>
</evidence>
<dbReference type="InterPro" id="IPR036188">
    <property type="entry name" value="FAD/NAD-bd_sf"/>
</dbReference>
<feature type="domain" description="PurM-like N-terminal" evidence="6">
    <location>
        <begin position="576"/>
        <end position="682"/>
    </location>
</feature>
<evidence type="ECO:0000256" key="3">
    <source>
        <dbReference type="ARBA" id="ARBA00022777"/>
    </source>
</evidence>
<evidence type="ECO:0000313" key="9">
    <source>
        <dbReference type="EMBL" id="CAE0702295.1"/>
    </source>
</evidence>
<gene>
    <name evidence="9" type="ORF">PCAL00307_LOCUS17740</name>
    <name evidence="10" type="ORF">PECAL_1P31130</name>
</gene>
<dbReference type="NCBIfam" id="TIGR03169">
    <property type="entry name" value="Nterm_to_SelD"/>
    <property type="match status" value="1"/>
</dbReference>
<accession>A0A7S4A3G8</accession>
<dbReference type="Proteomes" id="UP000789595">
    <property type="component" value="Unassembled WGS sequence"/>
</dbReference>
<dbReference type="SUPFAM" id="SSF51905">
    <property type="entry name" value="FAD/NAD(P)-binding domain"/>
    <property type="match status" value="2"/>
</dbReference>
<dbReference type="NCBIfam" id="TIGR00476">
    <property type="entry name" value="selD"/>
    <property type="match status" value="1"/>
</dbReference>
<dbReference type="AlphaFoldDB" id="A0A7S4A3G8"/>
<keyword evidence="2" id="KW-0547">Nucleotide-binding</keyword>
<evidence type="ECO:0000313" key="10">
    <source>
        <dbReference type="EMBL" id="CAH0366610.1"/>
    </source>
</evidence>
<dbReference type="GO" id="GO:0004756">
    <property type="term" value="F:selenide, water dikinase activity"/>
    <property type="evidence" value="ECO:0007669"/>
    <property type="project" value="TreeGrafter"/>
</dbReference>
<keyword evidence="5" id="KW-0711">Selenium</keyword>
<dbReference type="GO" id="GO:0016491">
    <property type="term" value="F:oxidoreductase activity"/>
    <property type="evidence" value="ECO:0007669"/>
    <property type="project" value="InterPro"/>
</dbReference>
<keyword evidence="11" id="KW-1185">Reference proteome</keyword>
<dbReference type="InterPro" id="IPR016188">
    <property type="entry name" value="PurM-like_N"/>
</dbReference>
<dbReference type="GO" id="GO:0005524">
    <property type="term" value="F:ATP binding"/>
    <property type="evidence" value="ECO:0007669"/>
    <property type="project" value="UniProtKB-KW"/>
</dbReference>
<dbReference type="GO" id="GO:0005737">
    <property type="term" value="C:cytoplasm"/>
    <property type="evidence" value="ECO:0007669"/>
    <property type="project" value="TreeGrafter"/>
</dbReference>
<reference evidence="9" key="1">
    <citation type="submission" date="2021-01" db="EMBL/GenBank/DDBJ databases">
        <authorList>
            <person name="Corre E."/>
            <person name="Pelletier E."/>
            <person name="Niang G."/>
            <person name="Scheremetjew M."/>
            <person name="Finn R."/>
            <person name="Kale V."/>
            <person name="Holt S."/>
            <person name="Cochrane G."/>
            <person name="Meng A."/>
            <person name="Brown T."/>
            <person name="Cohen L."/>
        </authorList>
    </citation>
    <scope>NUCLEOTIDE SEQUENCE</scope>
    <source>
        <strain evidence="9">CCMP1756</strain>
    </source>
</reference>
<dbReference type="Gene3D" id="3.30.1330.10">
    <property type="entry name" value="PurM-like, N-terminal domain"/>
    <property type="match status" value="1"/>
</dbReference>